<keyword evidence="3 4" id="KW-0443">Lipid metabolism</keyword>
<dbReference type="InterPro" id="IPR050301">
    <property type="entry name" value="NTE"/>
</dbReference>
<feature type="short sequence motif" description="GXSXG" evidence="4">
    <location>
        <begin position="165"/>
        <end position="169"/>
    </location>
</feature>
<dbReference type="OrthoDB" id="9770965at2"/>
<dbReference type="SUPFAM" id="SSF52151">
    <property type="entry name" value="FabD/lysophospholipase-like"/>
    <property type="match status" value="1"/>
</dbReference>
<evidence type="ECO:0000313" key="7">
    <source>
        <dbReference type="EMBL" id="TYC48389.1"/>
    </source>
</evidence>
<accession>A0A6C2C3Y6</accession>
<evidence type="ECO:0000256" key="3">
    <source>
        <dbReference type="ARBA" id="ARBA00023098"/>
    </source>
</evidence>
<name>A0A6C2C3Y6_9LACO</name>
<evidence type="ECO:0000256" key="2">
    <source>
        <dbReference type="ARBA" id="ARBA00022963"/>
    </source>
</evidence>
<evidence type="ECO:0000256" key="4">
    <source>
        <dbReference type="PROSITE-ProRule" id="PRU01161"/>
    </source>
</evidence>
<keyword evidence="1 4" id="KW-0378">Hydrolase</keyword>
<feature type="transmembrane region" description="Helical" evidence="5">
    <location>
        <begin position="494"/>
        <end position="511"/>
    </location>
</feature>
<organism evidence="7 8">
    <name type="scientific">Weissella muntiaci</name>
    <dbReference type="NCBI Taxonomy" id="2508881"/>
    <lineage>
        <taxon>Bacteria</taxon>
        <taxon>Bacillati</taxon>
        <taxon>Bacillota</taxon>
        <taxon>Bacilli</taxon>
        <taxon>Lactobacillales</taxon>
        <taxon>Lactobacillaceae</taxon>
        <taxon>Weissella</taxon>
    </lineage>
</organism>
<evidence type="ECO:0000256" key="1">
    <source>
        <dbReference type="ARBA" id="ARBA00022801"/>
    </source>
</evidence>
<dbReference type="Proteomes" id="UP000371977">
    <property type="component" value="Unassembled WGS sequence"/>
</dbReference>
<reference evidence="7 8" key="1">
    <citation type="submission" date="2019-01" db="EMBL/GenBank/DDBJ databases">
        <title>Weissella sp. nov., a novel lactic acid bacterium isolated from animal feces.</title>
        <authorList>
            <person name="Wang L.-T."/>
        </authorList>
    </citation>
    <scope>NUCLEOTIDE SEQUENCE [LARGE SCALE GENOMIC DNA]</scope>
    <source>
        <strain evidence="7 8">8H-2</strain>
    </source>
</reference>
<dbReference type="Gene3D" id="3.40.1090.10">
    <property type="entry name" value="Cytosolic phospholipase A2 catalytic domain"/>
    <property type="match status" value="2"/>
</dbReference>
<keyword evidence="5" id="KW-1133">Transmembrane helix</keyword>
<dbReference type="PANTHER" id="PTHR14226">
    <property type="entry name" value="NEUROPATHY TARGET ESTERASE/SWISS CHEESE D.MELANOGASTER"/>
    <property type="match status" value="1"/>
</dbReference>
<feature type="short sequence motif" description="DGA/G" evidence="4">
    <location>
        <begin position="300"/>
        <end position="302"/>
    </location>
</feature>
<dbReference type="PANTHER" id="PTHR14226:SF78">
    <property type="entry name" value="SLR0060 PROTEIN"/>
    <property type="match status" value="1"/>
</dbReference>
<proteinExistence type="predicted"/>
<gene>
    <name evidence="7" type="ORF">ESZ50_08470</name>
</gene>
<evidence type="ECO:0000313" key="8">
    <source>
        <dbReference type="Proteomes" id="UP000371977"/>
    </source>
</evidence>
<feature type="active site" description="Nucleophile" evidence="4">
    <location>
        <position position="167"/>
    </location>
</feature>
<dbReference type="InterPro" id="IPR016035">
    <property type="entry name" value="Acyl_Trfase/lysoPLipase"/>
</dbReference>
<dbReference type="InterPro" id="IPR002641">
    <property type="entry name" value="PNPLA_dom"/>
</dbReference>
<feature type="short sequence motif" description="GXGXXG" evidence="4">
    <location>
        <begin position="138"/>
        <end position="143"/>
    </location>
</feature>
<dbReference type="PROSITE" id="PS51635">
    <property type="entry name" value="PNPLA"/>
    <property type="match status" value="1"/>
</dbReference>
<feature type="domain" description="PNPLA" evidence="6">
    <location>
        <begin position="134"/>
        <end position="313"/>
    </location>
</feature>
<feature type="active site" description="Proton acceptor" evidence="4">
    <location>
        <position position="300"/>
    </location>
</feature>
<protein>
    <submittedName>
        <fullName evidence="7">Patatin</fullName>
    </submittedName>
</protein>
<dbReference type="GO" id="GO:0016042">
    <property type="term" value="P:lipid catabolic process"/>
    <property type="evidence" value="ECO:0007669"/>
    <property type="project" value="UniProtKB-UniRule"/>
</dbReference>
<keyword evidence="5" id="KW-0812">Transmembrane</keyword>
<comment type="caution">
    <text evidence="7">The sequence shown here is derived from an EMBL/GenBank/DDBJ whole genome shotgun (WGS) entry which is preliminary data.</text>
</comment>
<keyword evidence="5" id="KW-0472">Membrane</keyword>
<sequence length="520" mass="58252">MIFSEGVLNNAARTNLQQLFGQFIDAKAARESYVDALSIVDMHKMVVVENEEVIGGVLYKETDGQVKIHSALIASRVNRNNVMAELITYFSKLRMQSVELQVLFTSDQKWLEQFEFKYSENDTMRRTFVYPVAFVFGGGGAHGAFLTGAYEALAENGIIPSMLYGVSVGAITGMSLMHLDTTIANATWAELTTEMVYEVDEVSLSRLQFTKNLTKNFITRHYYNKDSLRRVIEPAVAHELATPALADFTLIATEFPTMKETAYRVTEQTTVTELTDWILASSAFYPLVAPVEIAGKRYIDGGYSNNVPANLAAADGAKEIFAFSIMDNKLMNLNVPDDVNLHFIRTPWELGPLLDFIPEASHRHQQLGQLRTRQILGQYGGYYYAFNEQINVEWLGGVQLIRWLSTDPVTAPIADLLNNAPMWLLWMQWLESKSVGKFAGDRQAIGLATIERLGVLLDVDPTKVYSLQSFIDEIVEHGYLRNQLPLPKGRISRPYLAANMAVVLTGVLYLLSKSAKQGRI</sequence>
<keyword evidence="2 4" id="KW-0442">Lipid degradation</keyword>
<evidence type="ECO:0000259" key="6">
    <source>
        <dbReference type="PROSITE" id="PS51635"/>
    </source>
</evidence>
<dbReference type="AlphaFoldDB" id="A0A6C2C3Y6"/>
<keyword evidence="8" id="KW-1185">Reference proteome</keyword>
<evidence type="ECO:0000256" key="5">
    <source>
        <dbReference type="SAM" id="Phobius"/>
    </source>
</evidence>
<dbReference type="GO" id="GO:0016787">
    <property type="term" value="F:hydrolase activity"/>
    <property type="evidence" value="ECO:0007669"/>
    <property type="project" value="UniProtKB-UniRule"/>
</dbReference>
<dbReference type="RefSeq" id="WP_148623136.1">
    <property type="nucleotide sequence ID" value="NZ_SDGZ01000020.1"/>
</dbReference>
<dbReference type="EMBL" id="SDGZ01000020">
    <property type="protein sequence ID" value="TYC48389.1"/>
    <property type="molecule type" value="Genomic_DNA"/>
</dbReference>
<dbReference type="Pfam" id="PF01734">
    <property type="entry name" value="Patatin"/>
    <property type="match status" value="1"/>
</dbReference>